<dbReference type="InterPro" id="IPR048263">
    <property type="entry name" value="Arb2"/>
</dbReference>
<evidence type="ECO:0000313" key="2">
    <source>
        <dbReference type="EMBL" id="CDH54121.1"/>
    </source>
</evidence>
<protein>
    <submittedName>
        <fullName evidence="2">Protein fam172a-like</fullName>
    </submittedName>
</protein>
<dbReference type="Pfam" id="PF22749">
    <property type="entry name" value="Arb2"/>
    <property type="match status" value="1"/>
</dbReference>
<feature type="domain" description="Arb2" evidence="1">
    <location>
        <begin position="59"/>
        <end position="210"/>
    </location>
</feature>
<evidence type="ECO:0000313" key="3">
    <source>
        <dbReference type="Proteomes" id="UP000027586"/>
    </source>
</evidence>
<dbReference type="AlphaFoldDB" id="A0A068RYT2"/>
<dbReference type="OrthoDB" id="421951at2759"/>
<dbReference type="PANTHER" id="PTHR21357:SF4">
    <property type="entry name" value="FAM172 FAMILY PROTEIN HOMOLOG CG10038"/>
    <property type="match status" value="1"/>
</dbReference>
<dbReference type="GO" id="GO:0005634">
    <property type="term" value="C:nucleus"/>
    <property type="evidence" value="ECO:0007669"/>
    <property type="project" value="TreeGrafter"/>
</dbReference>
<dbReference type="GO" id="GO:0035197">
    <property type="term" value="F:siRNA binding"/>
    <property type="evidence" value="ECO:0007669"/>
    <property type="project" value="TreeGrafter"/>
</dbReference>
<sequence>MNLKLSSNWLKWDLTLQHATSSVPSFPTLELPRVSFPHAQHTRTPMYRRRFKKKQETTFPDTIEGFGYVVKENGEIRHKDKDEKYEFEHIPKDRPYNEARYNAFINLVGDLVEQELQSAPLNFQKIIIPVNANPSTEPHTYIYMTPNAMTTSDKLLCLIPGNNTRIGQWSKRVMCDDNINSGSMVDVSLQALKKGYEVMILNPNGIYWKRLH</sequence>
<dbReference type="PANTHER" id="PTHR21357">
    <property type="entry name" value="FAM172 FAMILY PROTEIN HOMOLOG CG10038"/>
    <property type="match status" value="1"/>
</dbReference>
<dbReference type="EMBL" id="CBTN010000021">
    <property type="protein sequence ID" value="CDH54121.1"/>
    <property type="molecule type" value="Genomic_DNA"/>
</dbReference>
<keyword evidence="3" id="KW-1185">Reference proteome</keyword>
<organism evidence="2 3">
    <name type="scientific">Lichtheimia corymbifera JMRC:FSU:9682</name>
    <dbReference type="NCBI Taxonomy" id="1263082"/>
    <lineage>
        <taxon>Eukaryota</taxon>
        <taxon>Fungi</taxon>
        <taxon>Fungi incertae sedis</taxon>
        <taxon>Mucoromycota</taxon>
        <taxon>Mucoromycotina</taxon>
        <taxon>Mucoromycetes</taxon>
        <taxon>Mucorales</taxon>
        <taxon>Lichtheimiaceae</taxon>
        <taxon>Lichtheimia</taxon>
    </lineage>
</organism>
<reference evidence="2" key="1">
    <citation type="submission" date="2013-08" db="EMBL/GenBank/DDBJ databases">
        <title>Gene expansion shapes genome architecture in the human pathogen Lichtheimia corymbifera: an evolutionary genomics analysis in the ancient terrestrial Mucorales (Mucoromycotina).</title>
        <authorList>
            <person name="Schwartze V.U."/>
            <person name="Winter S."/>
            <person name="Shelest E."/>
            <person name="Marcet-Houben M."/>
            <person name="Horn F."/>
            <person name="Wehner S."/>
            <person name="Hoffmann K."/>
            <person name="Riege K."/>
            <person name="Sammeth M."/>
            <person name="Nowrousian M."/>
            <person name="Valiante V."/>
            <person name="Linde J."/>
            <person name="Jacobsen I.D."/>
            <person name="Marz M."/>
            <person name="Brakhage A.A."/>
            <person name="Gabaldon T."/>
            <person name="Bocker S."/>
            <person name="Voigt K."/>
        </authorList>
    </citation>
    <scope>NUCLEOTIDE SEQUENCE [LARGE SCALE GENOMIC DNA]</scope>
    <source>
        <strain evidence="2">FSU 9682</strain>
    </source>
</reference>
<dbReference type="GO" id="GO:0031048">
    <property type="term" value="P:regulatory ncRNA-mediated heterochromatin formation"/>
    <property type="evidence" value="ECO:0007669"/>
    <property type="project" value="TreeGrafter"/>
</dbReference>
<dbReference type="InterPro" id="IPR053858">
    <property type="entry name" value="Arb2_dom"/>
</dbReference>
<evidence type="ECO:0000259" key="1">
    <source>
        <dbReference type="Pfam" id="PF22749"/>
    </source>
</evidence>
<dbReference type="Proteomes" id="UP000027586">
    <property type="component" value="Unassembled WGS sequence"/>
</dbReference>
<accession>A0A068RYT2</accession>
<comment type="caution">
    <text evidence="2">The sequence shown here is derived from an EMBL/GenBank/DDBJ whole genome shotgun (WGS) entry which is preliminary data.</text>
</comment>
<name>A0A068RYT2_9FUNG</name>
<proteinExistence type="predicted"/>
<dbReference type="VEuPathDB" id="FungiDB:LCOR_05401.1"/>
<gene>
    <name evidence="2" type="ORF">LCOR_05401.1</name>
</gene>